<evidence type="ECO:0000313" key="2">
    <source>
        <dbReference type="Proteomes" id="UP000321577"/>
    </source>
</evidence>
<organism evidence="1 2">
    <name type="scientific">Brevifollis gellanilyticus</name>
    <dbReference type="NCBI Taxonomy" id="748831"/>
    <lineage>
        <taxon>Bacteria</taxon>
        <taxon>Pseudomonadati</taxon>
        <taxon>Verrucomicrobiota</taxon>
        <taxon>Verrucomicrobiia</taxon>
        <taxon>Verrucomicrobiales</taxon>
        <taxon>Verrucomicrobiaceae</taxon>
    </lineage>
</organism>
<dbReference type="OrthoDB" id="9957859at2"/>
<sequence length="122" mass="13469">MTSPIILRADDGVSWWRDPARLALHLESPDIEAGLYSAWDADGQVLQVLPLHPTVRKPFLGMATLSVTAGRLVETGIYRPDELQEVIREHLTEVLPSMPDDVPDLRAAIKMLCQSQSPGDLS</sequence>
<accession>A0A512MH82</accession>
<protein>
    <submittedName>
        <fullName evidence="1">Uncharacterized protein</fullName>
    </submittedName>
</protein>
<dbReference type="EMBL" id="BKAG01000071">
    <property type="protein sequence ID" value="GEP46102.1"/>
    <property type="molecule type" value="Genomic_DNA"/>
</dbReference>
<name>A0A512MH82_9BACT</name>
<dbReference type="RefSeq" id="WP_146855663.1">
    <property type="nucleotide sequence ID" value="NZ_BKAG01000071.1"/>
</dbReference>
<dbReference type="AlphaFoldDB" id="A0A512MH82"/>
<comment type="caution">
    <text evidence="1">The sequence shown here is derived from an EMBL/GenBank/DDBJ whole genome shotgun (WGS) entry which is preliminary data.</text>
</comment>
<gene>
    <name evidence="1" type="ORF">BGE01nite_53930</name>
</gene>
<reference evidence="1 2" key="1">
    <citation type="submission" date="2019-07" db="EMBL/GenBank/DDBJ databases">
        <title>Whole genome shotgun sequence of Brevifollis gellanilyticus NBRC 108608.</title>
        <authorList>
            <person name="Hosoyama A."/>
            <person name="Uohara A."/>
            <person name="Ohji S."/>
            <person name="Ichikawa N."/>
        </authorList>
    </citation>
    <scope>NUCLEOTIDE SEQUENCE [LARGE SCALE GENOMIC DNA]</scope>
    <source>
        <strain evidence="1 2">NBRC 108608</strain>
    </source>
</reference>
<keyword evidence="2" id="KW-1185">Reference proteome</keyword>
<proteinExistence type="predicted"/>
<evidence type="ECO:0000313" key="1">
    <source>
        <dbReference type="EMBL" id="GEP46102.1"/>
    </source>
</evidence>
<dbReference type="Proteomes" id="UP000321577">
    <property type="component" value="Unassembled WGS sequence"/>
</dbReference>